<dbReference type="EMBL" id="SRPR01000184">
    <property type="protein sequence ID" value="KAG5957009.1"/>
    <property type="molecule type" value="Genomic_DNA"/>
</dbReference>
<dbReference type="EMBL" id="SRPS01000230">
    <property type="protein sequence ID" value="KAG5962063.1"/>
    <property type="molecule type" value="Genomic_DNA"/>
</dbReference>
<gene>
    <name evidence="3" type="ORF">E4U56_003559</name>
    <name evidence="2" type="ORF">E4U57_002098</name>
</gene>
<organism evidence="3 5">
    <name type="scientific">Claviceps arundinis</name>
    <dbReference type="NCBI Taxonomy" id="1623583"/>
    <lineage>
        <taxon>Eukaryota</taxon>
        <taxon>Fungi</taxon>
        <taxon>Dikarya</taxon>
        <taxon>Ascomycota</taxon>
        <taxon>Pezizomycotina</taxon>
        <taxon>Sordariomycetes</taxon>
        <taxon>Hypocreomycetidae</taxon>
        <taxon>Hypocreales</taxon>
        <taxon>Clavicipitaceae</taxon>
        <taxon>Claviceps</taxon>
    </lineage>
</organism>
<dbReference type="AlphaFoldDB" id="A0A9P7SLL9"/>
<dbReference type="Proteomes" id="UP000784919">
    <property type="component" value="Unassembled WGS sequence"/>
</dbReference>
<dbReference type="InterPro" id="IPR056672">
    <property type="entry name" value="DUF7770"/>
</dbReference>
<evidence type="ECO:0000259" key="1">
    <source>
        <dbReference type="Pfam" id="PF24968"/>
    </source>
</evidence>
<dbReference type="OrthoDB" id="3527137at2759"/>
<evidence type="ECO:0000313" key="2">
    <source>
        <dbReference type="EMBL" id="KAG5957009.1"/>
    </source>
</evidence>
<protein>
    <recommendedName>
        <fullName evidence="1">DUF7770 domain-containing protein</fullName>
    </recommendedName>
</protein>
<feature type="domain" description="DUF7770" evidence="1">
    <location>
        <begin position="24"/>
        <end position="171"/>
    </location>
</feature>
<reference evidence="3 4" key="1">
    <citation type="journal article" date="2020" name="bioRxiv">
        <title>Whole genome comparisons of ergot fungi reveals the divergence and evolution of species within the genus Claviceps are the result of varying mechanisms driving genome evolution and host range expansion.</title>
        <authorList>
            <person name="Wyka S.A."/>
            <person name="Mondo S.J."/>
            <person name="Liu M."/>
            <person name="Dettman J."/>
            <person name="Nalam V."/>
            <person name="Broders K.D."/>
        </authorList>
    </citation>
    <scope>NUCLEOTIDE SEQUENCE</scope>
    <source>
        <strain evidence="3">CCC 1102</strain>
        <strain evidence="2 4">LM583</strain>
    </source>
</reference>
<evidence type="ECO:0000313" key="5">
    <source>
        <dbReference type="Proteomes" id="UP000784919"/>
    </source>
</evidence>
<proteinExistence type="predicted"/>
<name>A0A9P7SLL9_9HYPO</name>
<sequence length="175" mass="20192">MGGNGNWDPFYFRHEDMKSTVKQIHVYAHIYETNYGNQANHWVVYLEMSPIHSVRLDMSPGLGNDAVRGRLSISTKNCTYTNNILHHFAFPTRGEPKVEDFVKLINANGLQRYDFTPEFEGCAFWVYILISYLEQAHFVAVGSAARTKESVSYFYIYPVGQLRQEMIRGIFRAPP</sequence>
<comment type="caution">
    <text evidence="3">The sequence shown here is derived from an EMBL/GenBank/DDBJ whole genome shotgun (WGS) entry which is preliminary data.</text>
</comment>
<keyword evidence="4" id="KW-1185">Reference proteome</keyword>
<evidence type="ECO:0000313" key="4">
    <source>
        <dbReference type="Proteomes" id="UP000742024"/>
    </source>
</evidence>
<evidence type="ECO:0000313" key="3">
    <source>
        <dbReference type="EMBL" id="KAG5962063.1"/>
    </source>
</evidence>
<dbReference type="Proteomes" id="UP000742024">
    <property type="component" value="Unassembled WGS sequence"/>
</dbReference>
<accession>A0A9P7SLL9</accession>
<dbReference type="Pfam" id="PF24968">
    <property type="entry name" value="DUF7770"/>
    <property type="match status" value="1"/>
</dbReference>